<dbReference type="Proteomes" id="UP000784294">
    <property type="component" value="Unassembled WGS sequence"/>
</dbReference>
<accession>A0A3S5AB12</accession>
<sequence length="84" mass="9288">MRSLIKALITGVCTIVTKLIQWPRDFHAAATTLSGSTSSPLPRQPGLLGPTELALLIEYLQYGLRMIDITQIVAKDNQLYFRGT</sequence>
<evidence type="ECO:0000313" key="1">
    <source>
        <dbReference type="EMBL" id="VEL32223.1"/>
    </source>
</evidence>
<evidence type="ECO:0000313" key="2">
    <source>
        <dbReference type="Proteomes" id="UP000784294"/>
    </source>
</evidence>
<reference evidence="1" key="1">
    <citation type="submission" date="2018-11" db="EMBL/GenBank/DDBJ databases">
        <authorList>
            <consortium name="Pathogen Informatics"/>
        </authorList>
    </citation>
    <scope>NUCLEOTIDE SEQUENCE</scope>
</reference>
<name>A0A3S5AB12_9PLAT</name>
<keyword evidence="2" id="KW-1185">Reference proteome</keyword>
<proteinExistence type="predicted"/>
<gene>
    <name evidence="1" type="ORF">PXEA_LOCUS25663</name>
</gene>
<protein>
    <submittedName>
        <fullName evidence="1">Uncharacterized protein</fullName>
    </submittedName>
</protein>
<comment type="caution">
    <text evidence="1">The sequence shown here is derived from an EMBL/GenBank/DDBJ whole genome shotgun (WGS) entry which is preliminary data.</text>
</comment>
<dbReference type="EMBL" id="CAAALY010131656">
    <property type="protein sequence ID" value="VEL32223.1"/>
    <property type="molecule type" value="Genomic_DNA"/>
</dbReference>
<organism evidence="1 2">
    <name type="scientific">Protopolystoma xenopodis</name>
    <dbReference type="NCBI Taxonomy" id="117903"/>
    <lineage>
        <taxon>Eukaryota</taxon>
        <taxon>Metazoa</taxon>
        <taxon>Spiralia</taxon>
        <taxon>Lophotrochozoa</taxon>
        <taxon>Platyhelminthes</taxon>
        <taxon>Monogenea</taxon>
        <taxon>Polyopisthocotylea</taxon>
        <taxon>Polystomatidea</taxon>
        <taxon>Polystomatidae</taxon>
        <taxon>Protopolystoma</taxon>
    </lineage>
</organism>
<dbReference type="AlphaFoldDB" id="A0A3S5AB12"/>
<dbReference type="OrthoDB" id="6282916at2759"/>